<evidence type="ECO:0000256" key="3">
    <source>
        <dbReference type="HAMAP-Rule" id="MF_00068"/>
    </source>
</evidence>
<evidence type="ECO:0000256" key="2">
    <source>
        <dbReference type="ARBA" id="ARBA00023277"/>
    </source>
</evidence>
<reference evidence="5 6" key="1">
    <citation type="submission" date="2024-09" db="EMBL/GenBank/DDBJ databases">
        <authorList>
            <person name="Lee S.D."/>
        </authorList>
    </citation>
    <scope>NUCLEOTIDE SEQUENCE [LARGE SCALE GENOMIC DNA]</scope>
    <source>
        <strain evidence="5 6">N8-3</strain>
    </source>
</reference>
<dbReference type="InterPro" id="IPR005486">
    <property type="entry name" value="Glucokinase_regulatory_CS"/>
</dbReference>
<organism evidence="5 6">
    <name type="scientific">Streptacidiphilus cavernicola</name>
    <dbReference type="NCBI Taxonomy" id="3342716"/>
    <lineage>
        <taxon>Bacteria</taxon>
        <taxon>Bacillati</taxon>
        <taxon>Actinomycetota</taxon>
        <taxon>Actinomycetes</taxon>
        <taxon>Kitasatosporales</taxon>
        <taxon>Streptomycetaceae</taxon>
        <taxon>Streptacidiphilus</taxon>
    </lineage>
</organism>
<dbReference type="InterPro" id="IPR046348">
    <property type="entry name" value="SIS_dom_sf"/>
</dbReference>
<dbReference type="InterPro" id="IPR005488">
    <property type="entry name" value="Etherase_MurQ"/>
</dbReference>
<sequence length="304" mass="30907">MSFVPSTRVESPTERRNPRTLDIDQVPTAEIVRLLHQEDRLLPDAVGAVLPKLAAVVDETAARLEAGGRLHYFGAGTSGRIAVMDAAELIPTFSLAPDVVVAHHAGGAAALTEPVEGAEDSVELGAEDAAGVGPGDVALGLTASGRTPYIEGALRAARAAGAFTVLVSANPGAPLAELADIHLGVDTGPEAIAGSTRLKAATAQKMLLNSMSTAVMVRLGHTYSNLMVDVTAANGKLRGRLVTILVEATALDEAVCRDALAAAGGELKTALVCLLSGCLPPAARTALEASGGRVRPAVAVARPS</sequence>
<dbReference type="Gene3D" id="1.10.8.1080">
    <property type="match status" value="1"/>
</dbReference>
<accession>A0ABV6VR35</accession>
<dbReference type="NCBIfam" id="NF003915">
    <property type="entry name" value="PRK05441.1"/>
    <property type="match status" value="1"/>
</dbReference>
<dbReference type="GO" id="GO:0016829">
    <property type="term" value="F:lyase activity"/>
    <property type="evidence" value="ECO:0007669"/>
    <property type="project" value="UniProtKB-KW"/>
</dbReference>
<comment type="similarity">
    <text evidence="3">Belongs to the GCKR-like family. MurNAc-6-P etherase subfamily.</text>
</comment>
<comment type="catalytic activity">
    <reaction evidence="3">
        <text>N-acetyl-D-muramate 6-phosphate + H2O = N-acetyl-D-glucosamine 6-phosphate + (R)-lactate</text>
        <dbReference type="Rhea" id="RHEA:26410"/>
        <dbReference type="ChEBI" id="CHEBI:15377"/>
        <dbReference type="ChEBI" id="CHEBI:16004"/>
        <dbReference type="ChEBI" id="CHEBI:57513"/>
        <dbReference type="ChEBI" id="CHEBI:58722"/>
        <dbReference type="EC" id="4.2.1.126"/>
    </reaction>
</comment>
<feature type="active site" description="Proton donor" evidence="3">
    <location>
        <position position="88"/>
    </location>
</feature>
<dbReference type="RefSeq" id="WP_380533280.1">
    <property type="nucleotide sequence ID" value="NZ_JBHFAB010000003.1"/>
</dbReference>
<evidence type="ECO:0000313" key="6">
    <source>
        <dbReference type="Proteomes" id="UP001592531"/>
    </source>
</evidence>
<proteinExistence type="inferred from homology"/>
<comment type="subunit">
    <text evidence="3">Homodimer.</text>
</comment>
<comment type="miscellaneous">
    <text evidence="3">A lyase-type mechanism (elimination/hydration) is suggested for the cleavage of the lactyl ether bond of MurNAc 6-phosphate, with the formation of an alpha,beta-unsaturated aldehyde intermediate with (E)-stereochemistry, followed by the syn addition of water to give product.</text>
</comment>
<dbReference type="PANTHER" id="PTHR10088:SF4">
    <property type="entry name" value="GLUCOKINASE REGULATORY PROTEIN"/>
    <property type="match status" value="1"/>
</dbReference>
<dbReference type="EMBL" id="JBHFAB010000003">
    <property type="protein sequence ID" value="MFC1416220.1"/>
    <property type="molecule type" value="Genomic_DNA"/>
</dbReference>
<dbReference type="InterPro" id="IPR001347">
    <property type="entry name" value="SIS_dom"/>
</dbReference>
<keyword evidence="2 3" id="KW-0119">Carbohydrate metabolism</keyword>
<comment type="function">
    <text evidence="3">Specifically catalyzes the cleavage of the D-lactyl ether substituent of MurNAc 6-phosphate, producing GlcNAc 6-phosphate and D-lactate.</text>
</comment>
<keyword evidence="6" id="KW-1185">Reference proteome</keyword>
<comment type="caution">
    <text evidence="5">The sequence shown here is derived from an EMBL/GenBank/DDBJ whole genome shotgun (WGS) entry which is preliminary data.</text>
</comment>
<dbReference type="Pfam" id="PF22645">
    <property type="entry name" value="GKRP_SIS_N"/>
    <property type="match status" value="1"/>
</dbReference>
<dbReference type="HAMAP" id="MF_00068">
    <property type="entry name" value="MurQ"/>
    <property type="match status" value="1"/>
</dbReference>
<feature type="domain" description="SIS" evidence="4">
    <location>
        <begin position="60"/>
        <end position="221"/>
    </location>
</feature>
<name>A0ABV6VR35_9ACTN</name>
<dbReference type="PROSITE" id="PS51464">
    <property type="entry name" value="SIS"/>
    <property type="match status" value="1"/>
</dbReference>
<dbReference type="PROSITE" id="PS01272">
    <property type="entry name" value="GCKR"/>
    <property type="match status" value="1"/>
</dbReference>
<dbReference type="Proteomes" id="UP001592531">
    <property type="component" value="Unassembled WGS sequence"/>
</dbReference>
<dbReference type="SUPFAM" id="SSF53697">
    <property type="entry name" value="SIS domain"/>
    <property type="match status" value="1"/>
</dbReference>
<comment type="pathway">
    <text evidence="3">Amino-sugar metabolism; N-acetylmuramate degradation.</text>
</comment>
<evidence type="ECO:0000313" key="5">
    <source>
        <dbReference type="EMBL" id="MFC1416220.1"/>
    </source>
</evidence>
<dbReference type="InterPro" id="IPR040190">
    <property type="entry name" value="MURQ/GCKR"/>
</dbReference>
<protein>
    <recommendedName>
        <fullName evidence="3">N-acetylmuramic acid 6-phosphate etherase</fullName>
        <shortName evidence="3">MurNAc-6-P etherase</shortName>
        <ecNumber evidence="3">4.2.1.126</ecNumber>
    </recommendedName>
    <alternativeName>
        <fullName evidence="3">N-acetylmuramic acid 6-phosphate hydrolase</fullName>
    </alternativeName>
    <alternativeName>
        <fullName evidence="3">N-acetylmuramic acid 6-phosphate lyase</fullName>
    </alternativeName>
</protein>
<evidence type="ECO:0000259" key="4">
    <source>
        <dbReference type="PROSITE" id="PS51464"/>
    </source>
</evidence>
<evidence type="ECO:0000256" key="1">
    <source>
        <dbReference type="ARBA" id="ARBA00023239"/>
    </source>
</evidence>
<dbReference type="NCBIfam" id="NF009222">
    <property type="entry name" value="PRK12570.1"/>
    <property type="match status" value="1"/>
</dbReference>
<feature type="active site" evidence="3">
    <location>
        <position position="119"/>
    </location>
</feature>
<dbReference type="Gene3D" id="3.40.50.10490">
    <property type="entry name" value="Glucose-6-phosphate isomerase like protein, domain 1"/>
    <property type="match status" value="1"/>
</dbReference>
<dbReference type="PANTHER" id="PTHR10088">
    <property type="entry name" value="GLUCOKINASE REGULATORY PROTEIN"/>
    <property type="match status" value="1"/>
</dbReference>
<keyword evidence="1 3" id="KW-0456">Lyase</keyword>
<gene>
    <name evidence="3" type="primary">murQ</name>
    <name evidence="5" type="ORF">ACEZDE_06140</name>
</gene>
<dbReference type="EC" id="4.2.1.126" evidence="3"/>
<dbReference type="CDD" id="cd05007">
    <property type="entry name" value="SIS_Etherase"/>
    <property type="match status" value="1"/>
</dbReference>